<evidence type="ECO:0000256" key="4">
    <source>
        <dbReference type="ARBA" id="ARBA00022603"/>
    </source>
</evidence>
<sequence length="160" mass="17908">MMKIYVNEMETPLGKVYLGVSEEAVKYISYDEASFLDDRMDVSNLEIDLMQQLKIELEAFFAGEKNDFSVPIEVSGTAFQMKVWEALQTIPYGETVSYKEIAELAGSPKAVRAVGQANRANPIPIIIPCHRVIRAGGKLGGYNGNDVDRKVWLLNLEMPF</sequence>
<keyword evidence="6 9" id="KW-0227">DNA damage</keyword>
<dbReference type="Gene3D" id="3.30.160.70">
    <property type="entry name" value="Methylated DNA-protein cysteine methyltransferase domain"/>
    <property type="match status" value="1"/>
</dbReference>
<dbReference type="AlphaFoldDB" id="A0A841Z5U1"/>
<keyword evidence="7 9" id="KW-0234">DNA repair</keyword>
<keyword evidence="3 9" id="KW-0963">Cytoplasm</keyword>
<evidence type="ECO:0000259" key="10">
    <source>
        <dbReference type="Pfam" id="PF01035"/>
    </source>
</evidence>
<dbReference type="Gene3D" id="1.10.10.10">
    <property type="entry name" value="Winged helix-like DNA-binding domain superfamily/Winged helix DNA-binding domain"/>
    <property type="match status" value="1"/>
</dbReference>
<dbReference type="CDD" id="cd06445">
    <property type="entry name" value="ATase"/>
    <property type="match status" value="1"/>
</dbReference>
<dbReference type="EC" id="2.1.1.63" evidence="9"/>
<dbReference type="GO" id="GO:0005737">
    <property type="term" value="C:cytoplasm"/>
    <property type="evidence" value="ECO:0007669"/>
    <property type="project" value="UniProtKB-SubCell"/>
</dbReference>
<dbReference type="GO" id="GO:0006307">
    <property type="term" value="P:DNA alkylation repair"/>
    <property type="evidence" value="ECO:0007669"/>
    <property type="project" value="UniProtKB-UniRule"/>
</dbReference>
<proteinExistence type="inferred from homology"/>
<dbReference type="HAMAP" id="MF_00772">
    <property type="entry name" value="OGT"/>
    <property type="match status" value="1"/>
</dbReference>
<keyword evidence="5 9" id="KW-0808">Transferase</keyword>
<comment type="catalytic activity">
    <reaction evidence="8 9">
        <text>a 6-O-methyl-2'-deoxyguanosine in DNA + L-cysteinyl-[protein] = S-methyl-L-cysteinyl-[protein] + a 2'-deoxyguanosine in DNA</text>
        <dbReference type="Rhea" id="RHEA:24000"/>
        <dbReference type="Rhea" id="RHEA-COMP:10131"/>
        <dbReference type="Rhea" id="RHEA-COMP:10132"/>
        <dbReference type="Rhea" id="RHEA-COMP:11367"/>
        <dbReference type="Rhea" id="RHEA-COMP:11368"/>
        <dbReference type="ChEBI" id="CHEBI:29950"/>
        <dbReference type="ChEBI" id="CHEBI:82612"/>
        <dbReference type="ChEBI" id="CHEBI:85445"/>
        <dbReference type="ChEBI" id="CHEBI:85448"/>
        <dbReference type="EC" id="2.1.1.63"/>
    </reaction>
</comment>
<evidence type="ECO:0000256" key="7">
    <source>
        <dbReference type="ARBA" id="ARBA00023204"/>
    </source>
</evidence>
<dbReference type="Proteomes" id="UP000564536">
    <property type="component" value="Unassembled WGS sequence"/>
</dbReference>
<evidence type="ECO:0000256" key="9">
    <source>
        <dbReference type="HAMAP-Rule" id="MF_00772"/>
    </source>
</evidence>
<dbReference type="InterPro" id="IPR036217">
    <property type="entry name" value="MethylDNA_cys_MeTrfase_DNAb"/>
</dbReference>
<evidence type="ECO:0000313" key="12">
    <source>
        <dbReference type="Proteomes" id="UP000564536"/>
    </source>
</evidence>
<comment type="subcellular location">
    <subcellularLocation>
        <location evidence="9">Cytoplasm</location>
    </subcellularLocation>
</comment>
<accession>A0A841Z5U1</accession>
<evidence type="ECO:0000256" key="5">
    <source>
        <dbReference type="ARBA" id="ARBA00022679"/>
    </source>
</evidence>
<dbReference type="SUPFAM" id="SSF46767">
    <property type="entry name" value="Methylated DNA-protein cysteine methyltransferase, C-terminal domain"/>
    <property type="match status" value="1"/>
</dbReference>
<dbReference type="PROSITE" id="PS00374">
    <property type="entry name" value="MGMT"/>
    <property type="match status" value="1"/>
</dbReference>
<dbReference type="PANTHER" id="PTHR10815:SF13">
    <property type="entry name" value="METHYLATED-DNA--PROTEIN-CYSTEINE METHYLTRANSFERASE"/>
    <property type="match status" value="1"/>
</dbReference>
<feature type="active site" description="Nucleophile; methyl group acceptor" evidence="9">
    <location>
        <position position="129"/>
    </location>
</feature>
<comment type="similarity">
    <text evidence="2 9">Belongs to the MGMT family.</text>
</comment>
<feature type="domain" description="Methylated-DNA-[protein]-cysteine S-methyltransferase DNA binding" evidence="10">
    <location>
        <begin position="78"/>
        <end position="157"/>
    </location>
</feature>
<dbReference type="InterPro" id="IPR014048">
    <property type="entry name" value="MethylDNA_cys_MeTrfase_DNA-bd"/>
</dbReference>
<dbReference type="InterPro" id="IPR001497">
    <property type="entry name" value="MethylDNA_cys_MeTrfase_AS"/>
</dbReference>
<evidence type="ECO:0000256" key="6">
    <source>
        <dbReference type="ARBA" id="ARBA00022763"/>
    </source>
</evidence>
<dbReference type="GO" id="GO:0032259">
    <property type="term" value="P:methylation"/>
    <property type="evidence" value="ECO:0007669"/>
    <property type="project" value="UniProtKB-KW"/>
</dbReference>
<comment type="caution">
    <text evidence="11">The sequence shown here is derived from an EMBL/GenBank/DDBJ whole genome shotgun (WGS) entry which is preliminary data.</text>
</comment>
<dbReference type="EMBL" id="JAARRL010000011">
    <property type="protein sequence ID" value="MBC1500624.1"/>
    <property type="molecule type" value="Genomic_DNA"/>
</dbReference>
<reference evidence="11 12" key="1">
    <citation type="submission" date="2020-03" db="EMBL/GenBank/DDBJ databases">
        <title>Soil Listeria distribution.</title>
        <authorList>
            <person name="Liao J."/>
            <person name="Wiedmann M."/>
        </authorList>
    </citation>
    <scope>NUCLEOTIDE SEQUENCE [LARGE SCALE GENOMIC DNA]</scope>
    <source>
        <strain evidence="11 12">FSL L7-1523</strain>
    </source>
</reference>
<organism evidence="11 12">
    <name type="scientific">Listeria weihenstephanensis</name>
    <dbReference type="NCBI Taxonomy" id="1006155"/>
    <lineage>
        <taxon>Bacteria</taxon>
        <taxon>Bacillati</taxon>
        <taxon>Bacillota</taxon>
        <taxon>Bacilli</taxon>
        <taxon>Bacillales</taxon>
        <taxon>Listeriaceae</taxon>
        <taxon>Listeria</taxon>
    </lineage>
</organism>
<dbReference type="Pfam" id="PF01035">
    <property type="entry name" value="DNA_binding_1"/>
    <property type="match status" value="1"/>
</dbReference>
<dbReference type="FunFam" id="1.10.10.10:FF:000214">
    <property type="entry name" value="Methylated-DNA--protein-cysteine methyltransferase"/>
    <property type="match status" value="1"/>
</dbReference>
<keyword evidence="4 9" id="KW-0489">Methyltransferase</keyword>
<comment type="catalytic activity">
    <reaction evidence="1 9">
        <text>a 4-O-methyl-thymidine in DNA + L-cysteinyl-[protein] = a thymidine in DNA + S-methyl-L-cysteinyl-[protein]</text>
        <dbReference type="Rhea" id="RHEA:53428"/>
        <dbReference type="Rhea" id="RHEA-COMP:10131"/>
        <dbReference type="Rhea" id="RHEA-COMP:10132"/>
        <dbReference type="Rhea" id="RHEA-COMP:13555"/>
        <dbReference type="Rhea" id="RHEA-COMP:13556"/>
        <dbReference type="ChEBI" id="CHEBI:29950"/>
        <dbReference type="ChEBI" id="CHEBI:82612"/>
        <dbReference type="ChEBI" id="CHEBI:137386"/>
        <dbReference type="ChEBI" id="CHEBI:137387"/>
        <dbReference type="EC" id="2.1.1.63"/>
    </reaction>
</comment>
<dbReference type="InterPro" id="IPR036631">
    <property type="entry name" value="MGMT_N_sf"/>
</dbReference>
<dbReference type="NCBIfam" id="TIGR00589">
    <property type="entry name" value="ogt"/>
    <property type="match status" value="1"/>
</dbReference>
<name>A0A841Z5U1_9LIST</name>
<evidence type="ECO:0000256" key="3">
    <source>
        <dbReference type="ARBA" id="ARBA00022490"/>
    </source>
</evidence>
<dbReference type="PANTHER" id="PTHR10815">
    <property type="entry name" value="METHYLATED-DNA--PROTEIN-CYSTEINE METHYLTRANSFERASE"/>
    <property type="match status" value="1"/>
</dbReference>
<dbReference type="SUPFAM" id="SSF53155">
    <property type="entry name" value="Methylated DNA-protein cysteine methyltransferase domain"/>
    <property type="match status" value="1"/>
</dbReference>
<comment type="function">
    <text evidence="9">Involved in the cellular defense against the biological effects of O6-methylguanine (O6-MeG) and O4-methylthymine (O4-MeT) in DNA. Repairs the methylated nucleobase in DNA by stoichiometrically transferring the methyl group to a cysteine residue in the enzyme. This is a suicide reaction: the enzyme is irreversibly inactivated.</text>
</comment>
<evidence type="ECO:0000256" key="2">
    <source>
        <dbReference type="ARBA" id="ARBA00008711"/>
    </source>
</evidence>
<dbReference type="InterPro" id="IPR023546">
    <property type="entry name" value="MGMT"/>
</dbReference>
<protein>
    <recommendedName>
        <fullName evidence="9">Methylated-DNA--protein-cysteine methyltransferase</fullName>
        <ecNumber evidence="9">2.1.1.63</ecNumber>
    </recommendedName>
    <alternativeName>
        <fullName evidence="9">6-O-methylguanine-DNA methyltransferase</fullName>
        <shortName evidence="9">MGMT</shortName>
    </alternativeName>
    <alternativeName>
        <fullName evidence="9">O-6-methylguanine-DNA-alkyltransferase</fullName>
    </alternativeName>
</protein>
<dbReference type="InterPro" id="IPR036388">
    <property type="entry name" value="WH-like_DNA-bd_sf"/>
</dbReference>
<dbReference type="GO" id="GO:0003908">
    <property type="term" value="F:methylated-DNA-[protein]-cysteine S-methyltransferase activity"/>
    <property type="evidence" value="ECO:0007669"/>
    <property type="project" value="UniProtKB-UniRule"/>
</dbReference>
<evidence type="ECO:0000256" key="1">
    <source>
        <dbReference type="ARBA" id="ARBA00001286"/>
    </source>
</evidence>
<evidence type="ECO:0000256" key="8">
    <source>
        <dbReference type="ARBA" id="ARBA00049348"/>
    </source>
</evidence>
<gene>
    <name evidence="11" type="ORF">HB943_08395</name>
</gene>
<comment type="miscellaneous">
    <text evidence="9">This enzyme catalyzes only one turnover and therefore is not strictly catalytic. According to one definition, an enzyme is a biocatalyst that acts repeatedly and over many reaction cycles.</text>
</comment>
<evidence type="ECO:0000313" key="11">
    <source>
        <dbReference type="EMBL" id="MBC1500624.1"/>
    </source>
</evidence>